<dbReference type="AlphaFoldDB" id="A0A1M4WQH4"/>
<reference evidence="1 2" key="1">
    <citation type="submission" date="2016-11" db="EMBL/GenBank/DDBJ databases">
        <authorList>
            <person name="Jaros S."/>
            <person name="Januszkiewicz K."/>
            <person name="Wedrychowicz H."/>
        </authorList>
    </citation>
    <scope>NUCLEOTIDE SEQUENCE [LARGE SCALE GENOMIC DNA]</scope>
    <source>
        <strain evidence="1 2">DSM 25661</strain>
    </source>
</reference>
<evidence type="ECO:0008006" key="3">
    <source>
        <dbReference type="Google" id="ProtNLM"/>
    </source>
</evidence>
<evidence type="ECO:0000313" key="2">
    <source>
        <dbReference type="Proteomes" id="UP000184462"/>
    </source>
</evidence>
<dbReference type="Proteomes" id="UP000184462">
    <property type="component" value="Unassembled WGS sequence"/>
</dbReference>
<dbReference type="EMBL" id="FQTW01000006">
    <property type="protein sequence ID" value="SHE83420.1"/>
    <property type="molecule type" value="Genomic_DNA"/>
</dbReference>
<keyword evidence="2" id="KW-1185">Reference proteome</keyword>
<accession>A0A1M4WQH4</accession>
<name>A0A1M4WQH4_9FLAO</name>
<dbReference type="STRING" id="1155689.SAMN05444278_106111"/>
<protein>
    <recommendedName>
        <fullName evidence="3">Dnd system-associated protein 4</fullName>
    </recommendedName>
</protein>
<dbReference type="RefSeq" id="WP_073193222.1">
    <property type="nucleotide sequence ID" value="NZ_FQTW01000006.1"/>
</dbReference>
<gene>
    <name evidence="1" type="ORF">SAMN05444278_106111</name>
</gene>
<evidence type="ECO:0000313" key="1">
    <source>
        <dbReference type="EMBL" id="SHE83420.1"/>
    </source>
</evidence>
<sequence length="159" mass="18534">MTAQEFRNNILVKKPRYAKSKIPVIEAFANKGQSKSEYSQFGPIYELYIYAFRLGLKKGLKLPLPPRNSTKDFVEIGKWKRDSSLVDFLLMIVFSHSEEIGFDWNDLEDMDEKELNVVVSNIVEFIESYANGGLQYLQEEWENDNLINSSYLFVDLMNE</sequence>
<organism evidence="1 2">
    <name type="scientific">Psychroflexus salarius</name>
    <dbReference type="NCBI Taxonomy" id="1155689"/>
    <lineage>
        <taxon>Bacteria</taxon>
        <taxon>Pseudomonadati</taxon>
        <taxon>Bacteroidota</taxon>
        <taxon>Flavobacteriia</taxon>
        <taxon>Flavobacteriales</taxon>
        <taxon>Flavobacteriaceae</taxon>
        <taxon>Psychroflexus</taxon>
    </lineage>
</organism>
<dbReference type="OrthoDB" id="1100311at2"/>
<proteinExistence type="predicted"/>